<reference evidence="6" key="1">
    <citation type="journal article" date="2020" name="mSystems">
        <title>Genome- and Community-Level Interaction Insights into Carbon Utilization and Element Cycling Functions of Hydrothermarchaeota in Hydrothermal Sediment.</title>
        <authorList>
            <person name="Zhou Z."/>
            <person name="Liu Y."/>
            <person name="Xu W."/>
            <person name="Pan J."/>
            <person name="Luo Z.H."/>
            <person name="Li M."/>
        </authorList>
    </citation>
    <scope>NUCLEOTIDE SEQUENCE [LARGE SCALE GENOMIC DNA]</scope>
    <source>
        <strain evidence="6">SpSt-381</strain>
    </source>
</reference>
<keyword evidence="2 5" id="KW-0689">Ribosomal protein</keyword>
<dbReference type="GO" id="GO:0003735">
    <property type="term" value="F:structural constituent of ribosome"/>
    <property type="evidence" value="ECO:0007669"/>
    <property type="project" value="InterPro"/>
</dbReference>
<evidence type="ECO:0000313" key="6">
    <source>
        <dbReference type="EMBL" id="HGZ42193.1"/>
    </source>
</evidence>
<dbReference type="HAMAP" id="MF_00373">
    <property type="entry name" value="Ribosomal_bL28"/>
    <property type="match status" value="1"/>
</dbReference>
<dbReference type="GO" id="GO:1990904">
    <property type="term" value="C:ribonucleoprotein complex"/>
    <property type="evidence" value="ECO:0007669"/>
    <property type="project" value="UniProtKB-KW"/>
</dbReference>
<dbReference type="SUPFAM" id="SSF143800">
    <property type="entry name" value="L28p-like"/>
    <property type="match status" value="1"/>
</dbReference>
<sequence length="74" mass="8139">MAQRCAVCGKGTMSGHNVSHAHNLTKRKWSPNLQRVRASLDGRVKNVDVCTRCLRSGRIRKAPRGRGWTPAATA</sequence>
<evidence type="ECO:0000256" key="4">
    <source>
        <dbReference type="ARBA" id="ARBA00035174"/>
    </source>
</evidence>
<dbReference type="PANTHER" id="PTHR39080">
    <property type="entry name" value="50S RIBOSOMAL PROTEIN L28"/>
    <property type="match status" value="1"/>
</dbReference>
<comment type="caution">
    <text evidence="6">The sequence shown here is derived from an EMBL/GenBank/DDBJ whole genome shotgun (WGS) entry which is preliminary data.</text>
</comment>
<dbReference type="GO" id="GO:0005840">
    <property type="term" value="C:ribosome"/>
    <property type="evidence" value="ECO:0007669"/>
    <property type="project" value="UniProtKB-KW"/>
</dbReference>
<keyword evidence="3 5" id="KW-0687">Ribonucleoprotein</keyword>
<dbReference type="InterPro" id="IPR026569">
    <property type="entry name" value="Ribosomal_bL28"/>
</dbReference>
<evidence type="ECO:0000256" key="2">
    <source>
        <dbReference type="ARBA" id="ARBA00022980"/>
    </source>
</evidence>
<dbReference type="InterPro" id="IPR037147">
    <property type="entry name" value="Ribosomal_bL28_sf"/>
</dbReference>
<dbReference type="EMBL" id="DSQF01000003">
    <property type="protein sequence ID" value="HGZ42193.1"/>
    <property type="molecule type" value="Genomic_DNA"/>
</dbReference>
<comment type="similarity">
    <text evidence="1 5">Belongs to the bacterial ribosomal protein bL28 family.</text>
</comment>
<dbReference type="InterPro" id="IPR050096">
    <property type="entry name" value="Bacterial_rp_bL28"/>
</dbReference>
<evidence type="ECO:0000256" key="5">
    <source>
        <dbReference type="HAMAP-Rule" id="MF_00373"/>
    </source>
</evidence>
<dbReference type="Pfam" id="PF00830">
    <property type="entry name" value="Ribosomal_L28"/>
    <property type="match status" value="1"/>
</dbReference>
<dbReference type="PANTHER" id="PTHR39080:SF1">
    <property type="entry name" value="LARGE RIBOSOMAL SUBUNIT PROTEIN BL28A"/>
    <property type="match status" value="1"/>
</dbReference>
<name>A0A832I0G4_UNCEI</name>
<dbReference type="InterPro" id="IPR034704">
    <property type="entry name" value="Ribosomal_bL28/bL31-like_sf"/>
</dbReference>
<dbReference type="Gene3D" id="2.30.170.40">
    <property type="entry name" value="Ribosomal protein L28/L24"/>
    <property type="match status" value="1"/>
</dbReference>
<dbReference type="InterPro" id="IPR001383">
    <property type="entry name" value="Ribosomal_bL28_bact-type"/>
</dbReference>
<protein>
    <recommendedName>
        <fullName evidence="4 5">Large ribosomal subunit protein bL28</fullName>
    </recommendedName>
</protein>
<evidence type="ECO:0000256" key="3">
    <source>
        <dbReference type="ARBA" id="ARBA00023274"/>
    </source>
</evidence>
<dbReference type="AlphaFoldDB" id="A0A832I0G4"/>
<organism evidence="6">
    <name type="scientific">Eiseniibacteriota bacterium</name>
    <dbReference type="NCBI Taxonomy" id="2212470"/>
    <lineage>
        <taxon>Bacteria</taxon>
        <taxon>Candidatus Eiseniibacteriota</taxon>
    </lineage>
</organism>
<gene>
    <name evidence="5 6" type="primary">rpmB</name>
    <name evidence="6" type="ORF">ENR23_01995</name>
</gene>
<accession>A0A832I0G4</accession>
<dbReference type="NCBIfam" id="TIGR00009">
    <property type="entry name" value="L28"/>
    <property type="match status" value="1"/>
</dbReference>
<evidence type="ECO:0000256" key="1">
    <source>
        <dbReference type="ARBA" id="ARBA00008760"/>
    </source>
</evidence>
<dbReference type="GO" id="GO:0006412">
    <property type="term" value="P:translation"/>
    <property type="evidence" value="ECO:0007669"/>
    <property type="project" value="UniProtKB-UniRule"/>
</dbReference>
<proteinExistence type="inferred from homology"/>